<comment type="caution">
    <text evidence="2">The sequence shown here is derived from an EMBL/GenBank/DDBJ whole genome shotgun (WGS) entry which is preliminary data.</text>
</comment>
<sequence>MNVGKAVEQVKLGKGMRLPHWTKDTAIRMKFPDEHSDMTEPYLYVDSLVLGRWPWKESTEELLSTKWEVVD</sequence>
<protein>
    <recommendedName>
        <fullName evidence="1">Thoeris anti-defense 2-like domain-containing protein</fullName>
    </recommendedName>
</protein>
<dbReference type="GeneID" id="93149042"/>
<reference evidence="2 3" key="1">
    <citation type="submission" date="2010-01" db="EMBL/GenBank/DDBJ databases">
        <authorList>
            <person name="Weinstock G."/>
            <person name="Sodergren E."/>
            <person name="Clifton S."/>
            <person name="Fulton L."/>
            <person name="Fulton B."/>
            <person name="Courtney L."/>
            <person name="Fronick C."/>
            <person name="Harrison M."/>
            <person name="Strong C."/>
            <person name="Farmer C."/>
            <person name="Delahaunty K."/>
            <person name="Markovic C."/>
            <person name="Hall O."/>
            <person name="Minx P."/>
            <person name="Tomlinson C."/>
            <person name="Mitreva M."/>
            <person name="Nelson J."/>
            <person name="Hou S."/>
            <person name="Wollam A."/>
            <person name="Pepin K.H."/>
            <person name="Johnson M."/>
            <person name="Bhonagiri V."/>
            <person name="Nash W.E."/>
            <person name="Warren W."/>
            <person name="Chinwalla A."/>
            <person name="Mardis E.R."/>
            <person name="Wilson R.K."/>
        </authorList>
    </citation>
    <scope>NUCLEOTIDE SEQUENCE [LARGE SCALE GENOMIC DNA]</scope>
    <source>
        <strain evidence="2 3">DSM 13479</strain>
    </source>
</reference>
<evidence type="ECO:0000313" key="3">
    <source>
        <dbReference type="Proteomes" id="UP000004968"/>
    </source>
</evidence>
<name>D3AUG6_9FIRM</name>
<feature type="domain" description="Thoeris anti-defense 2-like" evidence="1">
    <location>
        <begin position="1"/>
        <end position="70"/>
    </location>
</feature>
<dbReference type="HOGENOM" id="CLU_2799709_0_0_9"/>
<evidence type="ECO:0000259" key="1">
    <source>
        <dbReference type="Pfam" id="PF11195"/>
    </source>
</evidence>
<accession>D3AUG6</accession>
<proteinExistence type="predicted"/>
<dbReference type="EMBL" id="ACIO01001059">
    <property type="protein sequence ID" value="EFC94540.1"/>
    <property type="molecule type" value="Genomic_DNA"/>
</dbReference>
<dbReference type="InterPro" id="IPR021361">
    <property type="entry name" value="Tad2-like_dom"/>
</dbReference>
<dbReference type="Proteomes" id="UP000004968">
    <property type="component" value="Unassembled WGS sequence"/>
</dbReference>
<dbReference type="AlphaFoldDB" id="D3AUG6"/>
<dbReference type="Pfam" id="PF11195">
    <property type="entry name" value="Tad2-like"/>
    <property type="match status" value="1"/>
</dbReference>
<gene>
    <name evidence="2" type="ORF">CLOSTHATH_07281</name>
</gene>
<evidence type="ECO:0000313" key="2">
    <source>
        <dbReference type="EMBL" id="EFC94540.1"/>
    </source>
</evidence>
<dbReference type="RefSeq" id="WP_006777680.1">
    <property type="nucleotide sequence ID" value="NZ_GG668085.1"/>
</dbReference>
<organism evidence="2 3">
    <name type="scientific">Hungatella hathewayi DSM 13479</name>
    <dbReference type="NCBI Taxonomy" id="566550"/>
    <lineage>
        <taxon>Bacteria</taxon>
        <taxon>Bacillati</taxon>
        <taxon>Bacillota</taxon>
        <taxon>Clostridia</taxon>
        <taxon>Lachnospirales</taxon>
        <taxon>Lachnospiraceae</taxon>
        <taxon>Hungatella</taxon>
    </lineage>
</organism>